<evidence type="ECO:0000256" key="4">
    <source>
        <dbReference type="ARBA" id="ARBA00022989"/>
    </source>
</evidence>
<feature type="transmembrane region" description="Helical" evidence="6">
    <location>
        <begin position="152"/>
        <end position="171"/>
    </location>
</feature>
<keyword evidence="2" id="KW-1003">Cell membrane</keyword>
<keyword evidence="3 6" id="KW-0812">Transmembrane</keyword>
<gene>
    <name evidence="7" type="ORF">EXN75_08105</name>
</gene>
<organism evidence="7 8">
    <name type="scientific">Segatella hominis</name>
    <dbReference type="NCBI Taxonomy" id="2518605"/>
    <lineage>
        <taxon>Bacteria</taxon>
        <taxon>Pseudomonadati</taxon>
        <taxon>Bacteroidota</taxon>
        <taxon>Bacteroidia</taxon>
        <taxon>Bacteroidales</taxon>
        <taxon>Prevotellaceae</taxon>
        <taxon>Segatella</taxon>
    </lineage>
</organism>
<dbReference type="RefSeq" id="WP_134843407.1">
    <property type="nucleotide sequence ID" value="NZ_DAWCZC010000044.1"/>
</dbReference>
<dbReference type="GeneID" id="302995253"/>
<dbReference type="GO" id="GO:0005886">
    <property type="term" value="C:plasma membrane"/>
    <property type="evidence" value="ECO:0007669"/>
    <property type="project" value="UniProtKB-SubCell"/>
</dbReference>
<evidence type="ECO:0000256" key="1">
    <source>
        <dbReference type="ARBA" id="ARBA00004651"/>
    </source>
</evidence>
<dbReference type="Pfam" id="PF03706">
    <property type="entry name" value="LPG_synthase_TM"/>
    <property type="match status" value="1"/>
</dbReference>
<sequence>MNNRFRNIFMAFGIIAIVIMLCTMDMDYTDIWRYLKQAGIYFPLILALWLVVYMVNTLSWYLIINDEGKVKGLSFWRVYKLTVSGFALNYTTPCGLMGGEPYRIMELKPYTGVSKATSSVILYVMMHIFSHFWFWFLSIFLFVAMYPVGVPMGIMLVLIGAFCLLGIYFFSRGYRTGMAQKGIRILTHIPMVKKWARGFAESKKETLEQIDDQIAMLHGQHKRTFYLSLFSEVAARVLQSVEIYLILKAFAADVSILDSILILAFSSLFSNLIFFSPMQLGAREGGLALAVDGLHLTGALGVYTGLITRLRELFWIAVGILLIKIGNKDLKQKNDE</sequence>
<evidence type="ECO:0000256" key="6">
    <source>
        <dbReference type="SAM" id="Phobius"/>
    </source>
</evidence>
<evidence type="ECO:0000313" key="8">
    <source>
        <dbReference type="Proteomes" id="UP000297872"/>
    </source>
</evidence>
<name>A0A4Y8VLG3_9BACT</name>
<evidence type="ECO:0000313" key="7">
    <source>
        <dbReference type="EMBL" id="TFH81191.1"/>
    </source>
</evidence>
<dbReference type="PANTHER" id="PTHR39087">
    <property type="entry name" value="UPF0104 MEMBRANE PROTEIN MJ1595"/>
    <property type="match status" value="1"/>
</dbReference>
<evidence type="ECO:0000256" key="5">
    <source>
        <dbReference type="ARBA" id="ARBA00023136"/>
    </source>
</evidence>
<feature type="transmembrane region" description="Helical" evidence="6">
    <location>
        <begin position="38"/>
        <end position="63"/>
    </location>
</feature>
<protein>
    <submittedName>
        <fullName evidence="7">Flippase-like domain-containing protein</fullName>
    </submittedName>
</protein>
<accession>A0A4Y8VLG3</accession>
<feature type="transmembrane region" description="Helical" evidence="6">
    <location>
        <begin position="287"/>
        <end position="307"/>
    </location>
</feature>
<comment type="subcellular location">
    <subcellularLocation>
        <location evidence="1">Cell membrane</location>
        <topology evidence="1">Multi-pass membrane protein</topology>
    </subcellularLocation>
</comment>
<dbReference type="EMBL" id="SGVY01000017">
    <property type="protein sequence ID" value="TFH81191.1"/>
    <property type="molecule type" value="Genomic_DNA"/>
</dbReference>
<feature type="transmembrane region" description="Helical" evidence="6">
    <location>
        <begin position="7"/>
        <end position="26"/>
    </location>
</feature>
<evidence type="ECO:0000256" key="2">
    <source>
        <dbReference type="ARBA" id="ARBA00022475"/>
    </source>
</evidence>
<proteinExistence type="predicted"/>
<keyword evidence="5 6" id="KW-0472">Membrane</keyword>
<dbReference type="OrthoDB" id="9774820at2"/>
<feature type="transmembrane region" description="Helical" evidence="6">
    <location>
        <begin position="120"/>
        <end position="146"/>
    </location>
</feature>
<reference evidence="7 8" key="1">
    <citation type="submission" date="2019-02" db="EMBL/GenBank/DDBJ databases">
        <title>Draft Genome Sequence of the Prevotella sp. BCRC 81118, Isolated from Human Feces.</title>
        <authorList>
            <person name="Huang C.-H."/>
        </authorList>
    </citation>
    <scope>NUCLEOTIDE SEQUENCE [LARGE SCALE GENOMIC DNA]</scope>
    <source>
        <strain evidence="7 8">BCRC 81118</strain>
    </source>
</reference>
<keyword evidence="8" id="KW-1185">Reference proteome</keyword>
<keyword evidence="4 6" id="KW-1133">Transmembrane helix</keyword>
<dbReference type="AlphaFoldDB" id="A0A4Y8VLG3"/>
<dbReference type="Proteomes" id="UP000297872">
    <property type="component" value="Unassembled WGS sequence"/>
</dbReference>
<evidence type="ECO:0000256" key="3">
    <source>
        <dbReference type="ARBA" id="ARBA00022692"/>
    </source>
</evidence>
<comment type="caution">
    <text evidence="7">The sequence shown here is derived from an EMBL/GenBank/DDBJ whole genome shotgun (WGS) entry which is preliminary data.</text>
</comment>
<dbReference type="PANTHER" id="PTHR39087:SF2">
    <property type="entry name" value="UPF0104 MEMBRANE PROTEIN MJ1595"/>
    <property type="match status" value="1"/>
</dbReference>
<dbReference type="InterPro" id="IPR022791">
    <property type="entry name" value="L-PG_synthase/AglD"/>
</dbReference>